<protein>
    <submittedName>
        <fullName evidence="1">Uncharacterized protein</fullName>
    </submittedName>
</protein>
<dbReference type="OrthoDB" id="569000at2"/>
<dbReference type="EMBL" id="FTNC01000003">
    <property type="protein sequence ID" value="SIQ35097.1"/>
    <property type="molecule type" value="Genomic_DNA"/>
</dbReference>
<accession>A0A1N6S231</accession>
<dbReference type="AlphaFoldDB" id="A0A1N6S231"/>
<dbReference type="STRING" id="56779.SAMN05421834_103161"/>
<dbReference type="RefSeq" id="WP_076544007.1">
    <property type="nucleotide sequence ID" value="NZ_FTNC01000003.1"/>
</dbReference>
<organism evidence="1 2">
    <name type="scientific">Halanaerobium kushneri</name>
    <dbReference type="NCBI Taxonomy" id="56779"/>
    <lineage>
        <taxon>Bacteria</taxon>
        <taxon>Bacillati</taxon>
        <taxon>Bacillota</taxon>
        <taxon>Clostridia</taxon>
        <taxon>Halanaerobiales</taxon>
        <taxon>Halanaerobiaceae</taxon>
        <taxon>Halanaerobium</taxon>
    </lineage>
</organism>
<dbReference type="InterPro" id="IPR046653">
    <property type="entry name" value="DUF6765"/>
</dbReference>
<reference evidence="2" key="1">
    <citation type="submission" date="2017-01" db="EMBL/GenBank/DDBJ databases">
        <authorList>
            <person name="Varghese N."/>
            <person name="Submissions S."/>
        </authorList>
    </citation>
    <scope>NUCLEOTIDE SEQUENCE [LARGE SCALE GENOMIC DNA]</scope>
    <source>
        <strain evidence="2">ATCC 700103</strain>
    </source>
</reference>
<proteinExistence type="predicted"/>
<gene>
    <name evidence="1" type="ORF">SAMN05421834_103161</name>
</gene>
<evidence type="ECO:0000313" key="1">
    <source>
        <dbReference type="EMBL" id="SIQ35097.1"/>
    </source>
</evidence>
<evidence type="ECO:0000313" key="2">
    <source>
        <dbReference type="Proteomes" id="UP000185669"/>
    </source>
</evidence>
<keyword evidence="2" id="KW-1185">Reference proteome</keyword>
<dbReference type="Pfam" id="PF20551">
    <property type="entry name" value="DUF6765"/>
    <property type="match status" value="1"/>
</dbReference>
<dbReference type="Proteomes" id="UP000185669">
    <property type="component" value="Unassembled WGS sequence"/>
</dbReference>
<sequence length="365" mass="43071">MNIEFHYYMTYLIAARAGFSSEEARTLAYSSQYIDDNDIIYNISQNSSDNYSNYISQTKNITKPKKKLFRIYPIFHFIPGEPTADSARRKDGKLHLLNTTPDSKNAREILKLALKSDNLYKIGLAVHSFADTFAHQNFVGYYDEFNIVKDIQKKLNSLLNNSPYEIGHAAAKHRPDIPNLIWEDPRLCDSHSLRDNKKIFLKAAGRIFKELKLYQEPDLKKHDLKREKKELKRDLAKAIGSSSCNPNLFNTNTKDQRLERYKKLALREEYGGVELKDYQISEWFNEVIKVDFRFMKIDNSSPWQRLFLDLLSSHLKIFKNSYSWKIEKYKESHWYKFQQAVRELQEEALQVLNPLVFDKLELENW</sequence>
<name>A0A1N6S231_9FIRM</name>